<gene>
    <name evidence="2" type="ORF">SAMN05421579_102176</name>
</gene>
<evidence type="ECO:0000313" key="3">
    <source>
        <dbReference type="Proteomes" id="UP000199011"/>
    </source>
</evidence>
<sequence length="407" mass="46328">MDGTPTDKFAAGEQGLGYIYQTRLALLHILQLPEDTAIFLEKDDDIDFLDSNGVKSLASLKHKAIGDRLTDLSTDFWKSVNIWMVRYKRDGCLGSNLRFFLFTTGTVSTDSFLTRLLPGQPVISNGAETLSELVNAALAQSKSKLITPIAAAFNELSDSEKQDFLERIVILDGSPRIDDIPALIRDNHMRSIRREHREFVFERLEGWWTDAVIKQLTGTRVEGIFGYEVSDKLSNFSEEYKANNLPITFRGKMPVEEIDTDADPRLFVTQLRKIGISSSRIRNAILDFYRAFEQRSAWARENLLVSGEVEEYEERLADEWSRYKDVVFENLKDDSAEDALREAGATLYNWAEFETGKIESLHIRSRVMEPYVLRGSFHILADTSPKPKVYWHPKFLEHLGDVLGGAS</sequence>
<dbReference type="OrthoDB" id="2786695at2"/>
<proteinExistence type="predicted"/>
<evidence type="ECO:0000313" key="2">
    <source>
        <dbReference type="EMBL" id="SFN39836.1"/>
    </source>
</evidence>
<feature type="domain" description="ABC-three component systems C-terminal" evidence="1">
    <location>
        <begin position="267"/>
        <end position="398"/>
    </location>
</feature>
<protein>
    <recommendedName>
        <fullName evidence="1">ABC-three component systems C-terminal domain-containing protein</fullName>
    </recommendedName>
</protein>
<dbReference type="STRING" id="53341.SAMN05421579_102176"/>
<accession>A0A1I4YP90</accession>
<name>A0A1I4YP90_9GAMM</name>
<dbReference type="RefSeq" id="WP_092517279.1">
    <property type="nucleotide sequence ID" value="NZ_CAWRAH010000061.1"/>
</dbReference>
<reference evidence="3" key="1">
    <citation type="submission" date="2016-10" db="EMBL/GenBank/DDBJ databases">
        <authorList>
            <person name="Varghese N."/>
            <person name="Submissions S."/>
        </authorList>
    </citation>
    <scope>NUCLEOTIDE SEQUENCE [LARGE SCALE GENOMIC DNA]</scope>
    <source>
        <strain evidence="3">DSM 16522</strain>
    </source>
</reference>
<dbReference type="AlphaFoldDB" id="A0A1I4YP90"/>
<organism evidence="2 3">
    <name type="scientific">Xenorhabdus japonica</name>
    <dbReference type="NCBI Taxonomy" id="53341"/>
    <lineage>
        <taxon>Bacteria</taxon>
        <taxon>Pseudomonadati</taxon>
        <taxon>Pseudomonadota</taxon>
        <taxon>Gammaproteobacteria</taxon>
        <taxon>Enterobacterales</taxon>
        <taxon>Morganellaceae</taxon>
        <taxon>Xenorhabdus</taxon>
    </lineage>
</organism>
<dbReference type="InterPro" id="IPR046913">
    <property type="entry name" value="ABC-3C_CTD7"/>
</dbReference>
<evidence type="ECO:0000259" key="1">
    <source>
        <dbReference type="Pfam" id="PF20283"/>
    </source>
</evidence>
<dbReference type="Pfam" id="PF20283">
    <property type="entry name" value="CTD7"/>
    <property type="match status" value="1"/>
</dbReference>
<dbReference type="EMBL" id="FOVO01000002">
    <property type="protein sequence ID" value="SFN39836.1"/>
    <property type="molecule type" value="Genomic_DNA"/>
</dbReference>
<dbReference type="Proteomes" id="UP000199011">
    <property type="component" value="Unassembled WGS sequence"/>
</dbReference>
<keyword evidence="3" id="KW-1185">Reference proteome</keyword>